<dbReference type="AlphaFoldDB" id="A0A9D1RRS1"/>
<accession>A0A9D1RRS1</accession>
<dbReference type="EMBL" id="DXGC01000114">
    <property type="protein sequence ID" value="HIW92612.1"/>
    <property type="molecule type" value="Genomic_DNA"/>
</dbReference>
<keyword evidence="1" id="KW-0812">Transmembrane</keyword>
<reference evidence="2" key="2">
    <citation type="submission" date="2021-04" db="EMBL/GenBank/DDBJ databases">
        <authorList>
            <person name="Gilroy R."/>
        </authorList>
    </citation>
    <scope>NUCLEOTIDE SEQUENCE</scope>
    <source>
        <strain evidence="2">CHK32-1732</strain>
    </source>
</reference>
<comment type="caution">
    <text evidence="2">The sequence shown here is derived from an EMBL/GenBank/DDBJ whole genome shotgun (WGS) entry which is preliminary data.</text>
</comment>
<sequence>MDVRGELPWQLAFLAAVTVVGAMVLALFWRPDLPVVFAVLAAAAILWCAVVRGRPRGNDDFEVVESGLGIAVPTGVVSDLFSGALAVLPAYFAVVLGG</sequence>
<gene>
    <name evidence="2" type="ORF">H9870_13245</name>
</gene>
<evidence type="ECO:0000313" key="2">
    <source>
        <dbReference type="EMBL" id="HIW92612.1"/>
    </source>
</evidence>
<dbReference type="Proteomes" id="UP000824190">
    <property type="component" value="Unassembled WGS sequence"/>
</dbReference>
<evidence type="ECO:0000313" key="3">
    <source>
        <dbReference type="Proteomes" id="UP000824190"/>
    </source>
</evidence>
<reference evidence="2" key="1">
    <citation type="journal article" date="2021" name="PeerJ">
        <title>Extensive microbial diversity within the chicken gut microbiome revealed by metagenomics and culture.</title>
        <authorList>
            <person name="Gilroy R."/>
            <person name="Ravi A."/>
            <person name="Getino M."/>
            <person name="Pursley I."/>
            <person name="Horton D.L."/>
            <person name="Alikhan N.F."/>
            <person name="Baker D."/>
            <person name="Gharbi K."/>
            <person name="Hall N."/>
            <person name="Watson M."/>
            <person name="Adriaenssens E.M."/>
            <person name="Foster-Nyarko E."/>
            <person name="Jarju S."/>
            <person name="Secka A."/>
            <person name="Antonio M."/>
            <person name="Oren A."/>
            <person name="Chaudhuri R.R."/>
            <person name="La Ragione R."/>
            <person name="Hildebrand F."/>
            <person name="Pallen M.J."/>
        </authorList>
    </citation>
    <scope>NUCLEOTIDE SEQUENCE</scope>
    <source>
        <strain evidence="2">CHK32-1732</strain>
    </source>
</reference>
<protein>
    <submittedName>
        <fullName evidence="2">Uncharacterized protein</fullName>
    </submittedName>
</protein>
<organism evidence="2 3">
    <name type="scientific">Candidatus Corynebacterium avicola</name>
    <dbReference type="NCBI Taxonomy" id="2838527"/>
    <lineage>
        <taxon>Bacteria</taxon>
        <taxon>Bacillati</taxon>
        <taxon>Actinomycetota</taxon>
        <taxon>Actinomycetes</taxon>
        <taxon>Mycobacteriales</taxon>
        <taxon>Corynebacteriaceae</taxon>
        <taxon>Corynebacterium</taxon>
    </lineage>
</organism>
<feature type="transmembrane region" description="Helical" evidence="1">
    <location>
        <begin position="7"/>
        <end position="29"/>
    </location>
</feature>
<evidence type="ECO:0000256" key="1">
    <source>
        <dbReference type="SAM" id="Phobius"/>
    </source>
</evidence>
<name>A0A9D1RRS1_9CORY</name>
<keyword evidence="1" id="KW-1133">Transmembrane helix</keyword>
<feature type="transmembrane region" description="Helical" evidence="1">
    <location>
        <begin position="35"/>
        <end position="51"/>
    </location>
</feature>
<proteinExistence type="predicted"/>
<keyword evidence="1" id="KW-0472">Membrane</keyword>